<dbReference type="AlphaFoldDB" id="A0A0H2ZDJ8"/>
<dbReference type="Gene3D" id="3.40.50.1390">
    <property type="entry name" value="Resolvase, N-terminal catalytic domain"/>
    <property type="match status" value="1"/>
</dbReference>
<evidence type="ECO:0000256" key="1">
    <source>
        <dbReference type="ARBA" id="ARBA00023125"/>
    </source>
</evidence>
<dbReference type="InterPro" id="IPR050639">
    <property type="entry name" value="SSR_resolvase"/>
</dbReference>
<dbReference type="GO" id="GO:0003677">
    <property type="term" value="F:DNA binding"/>
    <property type="evidence" value="ECO:0007669"/>
    <property type="project" value="UniProtKB-KW"/>
</dbReference>
<dbReference type="SMART" id="SM00857">
    <property type="entry name" value="Resolvase"/>
    <property type="match status" value="1"/>
</dbReference>
<feature type="domain" description="Resolvase/invertase-type recombinase catalytic" evidence="3">
    <location>
        <begin position="3"/>
        <end position="137"/>
    </location>
</feature>
<dbReference type="RefSeq" id="WP_003138368.1">
    <property type="nucleotide sequence ID" value="NC_008463.1"/>
</dbReference>
<dbReference type="InterPro" id="IPR006119">
    <property type="entry name" value="Resolv_N"/>
</dbReference>
<dbReference type="BioCyc" id="PAER208963:G1G74-1837-MONOMER"/>
<evidence type="ECO:0000313" key="4">
    <source>
        <dbReference type="EMBL" id="ABJ12489.1"/>
    </source>
</evidence>
<proteinExistence type="predicted"/>
<dbReference type="CDD" id="cd00338">
    <property type="entry name" value="Ser_Recombinase"/>
    <property type="match status" value="1"/>
</dbReference>
<name>A0A0H2ZDJ8_PSEAB</name>
<protein>
    <submittedName>
        <fullName evidence="4">Possible resolvase</fullName>
    </submittedName>
</protein>
<evidence type="ECO:0000259" key="3">
    <source>
        <dbReference type="SMART" id="SM00857"/>
    </source>
</evidence>
<dbReference type="PANTHER" id="PTHR30461">
    <property type="entry name" value="DNA-INVERTASE FROM LAMBDOID PROPHAGE"/>
    <property type="match status" value="1"/>
</dbReference>
<organism evidence="4 5">
    <name type="scientific">Pseudomonas aeruginosa (strain UCBPP-PA14)</name>
    <dbReference type="NCBI Taxonomy" id="208963"/>
    <lineage>
        <taxon>Bacteria</taxon>
        <taxon>Pseudomonadati</taxon>
        <taxon>Pseudomonadota</taxon>
        <taxon>Gammaproteobacteria</taxon>
        <taxon>Pseudomonadales</taxon>
        <taxon>Pseudomonadaceae</taxon>
        <taxon>Pseudomonas</taxon>
    </lineage>
</organism>
<sequence length="231" mass="25452">MKVVAYQRVSTSKQEASGLGLEAQREYILAAAKAEGWEVVEWYVEAISGSVAPEERPVMSQAIASGLPVVVAKLDRIGRDVEHVAALMKQTTIKVATMPKADAFQLHLFAALAEQERQFIRQRTKDALQALKERAESGCEESKAKVARRDEALSKGHTDAIRAKGREALTHKADTFAESVRSDFESCLFRGCNTLQSMADCLNGRKVATARGCEWTPIAVSRLMKRLNLAF</sequence>
<dbReference type="EMBL" id="CP000438">
    <property type="protein sequence ID" value="ABJ12489.1"/>
    <property type="molecule type" value="Genomic_DNA"/>
</dbReference>
<dbReference type="GO" id="GO:0000150">
    <property type="term" value="F:DNA strand exchange activity"/>
    <property type="evidence" value="ECO:0007669"/>
    <property type="project" value="InterPro"/>
</dbReference>
<dbReference type="InterPro" id="IPR036162">
    <property type="entry name" value="Resolvase-like_N_sf"/>
</dbReference>
<gene>
    <name evidence="4" type="ordered locus">PA14_22080</name>
</gene>
<dbReference type="Proteomes" id="UP000000653">
    <property type="component" value="Chromosome"/>
</dbReference>
<dbReference type="HOGENOM" id="CLU_010686_0_1_6"/>
<evidence type="ECO:0000256" key="2">
    <source>
        <dbReference type="ARBA" id="ARBA00023172"/>
    </source>
</evidence>
<dbReference type="SUPFAM" id="SSF53041">
    <property type="entry name" value="Resolvase-like"/>
    <property type="match status" value="1"/>
</dbReference>
<dbReference type="PANTHER" id="PTHR30461:SF2">
    <property type="entry name" value="SERINE RECOMBINASE PINE-RELATED"/>
    <property type="match status" value="1"/>
</dbReference>
<dbReference type="Pfam" id="PF00239">
    <property type="entry name" value="Resolvase"/>
    <property type="match status" value="1"/>
</dbReference>
<keyword evidence="2" id="KW-0233">DNA recombination</keyword>
<keyword evidence="1" id="KW-0238">DNA-binding</keyword>
<dbReference type="KEGG" id="pau:PA14_22080"/>
<accession>A0A0H2ZDJ8</accession>
<reference evidence="4 5" key="1">
    <citation type="journal article" date="2006" name="Genome Biol.">
        <title>Genomic analysis reveals that Pseudomonas aeruginosa virulence is combinatorial.</title>
        <authorList>
            <person name="Lee D.G."/>
            <person name="Urbach J.M."/>
            <person name="Wu G."/>
            <person name="Liberati N.T."/>
            <person name="Feinbaum R.L."/>
            <person name="Miyata S."/>
            <person name="Diggins L.T."/>
            <person name="He J."/>
            <person name="Saucier M."/>
            <person name="Deziel E."/>
            <person name="Friedman L."/>
            <person name="Li L."/>
            <person name="Grills G."/>
            <person name="Montgomery K."/>
            <person name="Kucherlapati R."/>
            <person name="Rahme L.G."/>
            <person name="Ausubel F.M."/>
        </authorList>
    </citation>
    <scope>NUCLEOTIDE SEQUENCE [LARGE SCALE GENOMIC DNA]</scope>
    <source>
        <strain evidence="4 5">UCBPP-PA14</strain>
    </source>
</reference>
<evidence type="ECO:0000313" key="5">
    <source>
        <dbReference type="Proteomes" id="UP000000653"/>
    </source>
</evidence>